<proteinExistence type="predicted"/>
<dbReference type="AlphaFoldDB" id="A0ABD0ZTV8"/>
<evidence type="ECO:0000256" key="1">
    <source>
        <dbReference type="SAM" id="MobiDB-lite"/>
    </source>
</evidence>
<protein>
    <submittedName>
        <fullName evidence="2">Uncharacterized protein</fullName>
    </submittedName>
</protein>
<evidence type="ECO:0000313" key="3">
    <source>
        <dbReference type="Proteomes" id="UP001558713"/>
    </source>
</evidence>
<gene>
    <name evidence="2" type="ORF">V5N11_005044</name>
</gene>
<feature type="compositionally biased region" description="Basic and acidic residues" evidence="1">
    <location>
        <begin position="93"/>
        <end position="107"/>
    </location>
</feature>
<dbReference type="PANTHER" id="PTHR33018">
    <property type="entry name" value="OS10G0338966 PROTEIN-RELATED"/>
    <property type="match status" value="1"/>
</dbReference>
<accession>A0ABD0ZTV8</accession>
<dbReference type="Proteomes" id="UP001558713">
    <property type="component" value="Unassembled WGS sequence"/>
</dbReference>
<dbReference type="InterPro" id="IPR004252">
    <property type="entry name" value="Probable_transposase_24"/>
</dbReference>
<comment type="caution">
    <text evidence="2">The sequence shown here is derived from an EMBL/GenBank/DDBJ whole genome shotgun (WGS) entry which is preliminary data.</text>
</comment>
<feature type="region of interest" description="Disordered" evidence="1">
    <location>
        <begin position="1"/>
        <end position="116"/>
    </location>
</feature>
<name>A0ABD0ZTV8_CARAN</name>
<keyword evidence="3" id="KW-1185">Reference proteome</keyword>
<dbReference type="EMBL" id="JBANAX010000675">
    <property type="protein sequence ID" value="KAL1198050.1"/>
    <property type="molecule type" value="Genomic_DNA"/>
</dbReference>
<feature type="compositionally biased region" description="Basic and acidic residues" evidence="1">
    <location>
        <begin position="1"/>
        <end position="19"/>
    </location>
</feature>
<organism evidence="2 3">
    <name type="scientific">Cardamine amara subsp. amara</name>
    <dbReference type="NCBI Taxonomy" id="228776"/>
    <lineage>
        <taxon>Eukaryota</taxon>
        <taxon>Viridiplantae</taxon>
        <taxon>Streptophyta</taxon>
        <taxon>Embryophyta</taxon>
        <taxon>Tracheophyta</taxon>
        <taxon>Spermatophyta</taxon>
        <taxon>Magnoliopsida</taxon>
        <taxon>eudicotyledons</taxon>
        <taxon>Gunneridae</taxon>
        <taxon>Pentapetalae</taxon>
        <taxon>rosids</taxon>
        <taxon>malvids</taxon>
        <taxon>Brassicales</taxon>
        <taxon>Brassicaceae</taxon>
        <taxon>Cardamineae</taxon>
        <taxon>Cardamine</taxon>
    </lineage>
</organism>
<dbReference type="Pfam" id="PF03004">
    <property type="entry name" value="Transposase_24"/>
    <property type="match status" value="1"/>
</dbReference>
<reference evidence="2 3" key="1">
    <citation type="submission" date="2024-04" db="EMBL/GenBank/DDBJ databases">
        <title>Genome assembly C_amara_ONT_v2.</title>
        <authorList>
            <person name="Yant L."/>
            <person name="Moore C."/>
            <person name="Slenker M."/>
        </authorList>
    </citation>
    <scope>NUCLEOTIDE SEQUENCE [LARGE SCALE GENOMIC DNA]</scope>
    <source>
        <tissue evidence="2">Leaf</tissue>
    </source>
</reference>
<evidence type="ECO:0000313" key="2">
    <source>
        <dbReference type="EMBL" id="KAL1198050.1"/>
    </source>
</evidence>
<dbReference type="PANTHER" id="PTHR33018:SF31">
    <property type="entry name" value="TRANSPOSASE, PTTA_EN_SPM, PLANT"/>
    <property type="match status" value="1"/>
</dbReference>
<feature type="compositionally biased region" description="Acidic residues" evidence="1">
    <location>
        <begin position="52"/>
        <end position="74"/>
    </location>
</feature>
<sequence>MKQKTDVASRRSKHQKGEDASVESLKTQRRRKKLVMDPNVETEDTEVREPEVQEENDDDVREPEVQEENDDDVREPEVQEPSVETTPNVETEDTQHSTKAGETEHPPTKTKRPRGLTRMSNVAKNHDDKIEVEFISVGEHVGVGSVTLSPFLGVLVREHVPVLLGDWRHLDEQTRDRMWEQIQVRFNLTETWQKESVFKQMGCIWRSSKSRLVSLVRAIGCKEQLINLKPSNVHSVSAWMNWVKTKKSKDFKVQSDKFRELRRSHIPHTTSRKGMVRLAHEMKKKSSDPTKVTRSKVWVAGHTHSDGRLVRPEFEETIDKIKSIDSRMESTASMSVEDDAVSQVLGKDKPGRIRGMGRGVTATKLAFMHARDSHVQKLEAKQAELVDVVCGLQDQVRGLTTSKNKQRDDVSNSEVSDLCKGGPRCQILDWCSMDDFVIGEGEFCSAEPTYKIGRIPLGPNAAAILVKSVIDEEASVWRPTSTVTKIGQAVGLKIAWQFDKIILDELGTLRRLIRLLIHR</sequence>